<dbReference type="GO" id="GO:0016491">
    <property type="term" value="F:oxidoreductase activity"/>
    <property type="evidence" value="ECO:0007669"/>
    <property type="project" value="InterPro"/>
</dbReference>
<dbReference type="STRING" id="470145.BACCOP_02622"/>
<dbReference type="InterPro" id="IPR036249">
    <property type="entry name" value="Thioredoxin-like_sf"/>
</dbReference>
<dbReference type="InterPro" id="IPR050553">
    <property type="entry name" value="Thioredoxin_ResA/DsbE_sf"/>
</dbReference>
<evidence type="ECO:0000259" key="1">
    <source>
        <dbReference type="PROSITE" id="PS51352"/>
    </source>
</evidence>
<dbReference type="InterPro" id="IPR013766">
    <property type="entry name" value="Thioredoxin_domain"/>
</dbReference>
<name>B3JL40_9BACT</name>
<proteinExistence type="predicted"/>
<organism evidence="2 3">
    <name type="scientific">Phocaeicola coprocola DSM 17136</name>
    <dbReference type="NCBI Taxonomy" id="470145"/>
    <lineage>
        <taxon>Bacteria</taxon>
        <taxon>Pseudomonadati</taxon>
        <taxon>Bacteroidota</taxon>
        <taxon>Bacteroidia</taxon>
        <taxon>Bacteroidales</taxon>
        <taxon>Bacteroidaceae</taxon>
        <taxon>Phocaeicola</taxon>
    </lineage>
</organism>
<dbReference type="PANTHER" id="PTHR42852">
    <property type="entry name" value="THIOL:DISULFIDE INTERCHANGE PROTEIN DSBE"/>
    <property type="match status" value="1"/>
</dbReference>
<dbReference type="AlphaFoldDB" id="B3JL40"/>
<dbReference type="SUPFAM" id="SSF52833">
    <property type="entry name" value="Thioredoxin-like"/>
    <property type="match status" value="1"/>
</dbReference>
<dbReference type="HOGENOM" id="CLU_042529_11_2_10"/>
<dbReference type="Proteomes" id="UP000003146">
    <property type="component" value="Unassembled WGS sequence"/>
</dbReference>
<reference evidence="2 3" key="1">
    <citation type="submission" date="2008-04" db="EMBL/GenBank/DDBJ databases">
        <title>Draft genome sequence of Bacteroides coprocola (DSM 17136).</title>
        <authorList>
            <person name="Sudarsanam P."/>
            <person name="Ley R."/>
            <person name="Guruge J."/>
            <person name="Turnbaugh P.J."/>
            <person name="Mahowald M."/>
            <person name="Liep D."/>
            <person name="Gordon J."/>
        </authorList>
    </citation>
    <scope>NUCLEOTIDE SEQUENCE [LARGE SCALE GENOMIC DNA]</scope>
    <source>
        <strain evidence="2 3">DSM 17136</strain>
    </source>
</reference>
<feature type="domain" description="Thioredoxin" evidence="1">
    <location>
        <begin position="34"/>
        <end position="178"/>
    </location>
</feature>
<dbReference type="InterPro" id="IPR013740">
    <property type="entry name" value="Redoxin"/>
</dbReference>
<dbReference type="CDD" id="cd02966">
    <property type="entry name" value="TlpA_like_family"/>
    <property type="match status" value="1"/>
</dbReference>
<comment type="caution">
    <text evidence="2">The sequence shown here is derived from an EMBL/GenBank/DDBJ whole genome shotgun (WGS) entry which is preliminary data.</text>
</comment>
<dbReference type="Gene3D" id="3.40.30.10">
    <property type="entry name" value="Glutaredoxin"/>
    <property type="match status" value="1"/>
</dbReference>
<evidence type="ECO:0000313" key="3">
    <source>
        <dbReference type="Proteomes" id="UP000003146"/>
    </source>
</evidence>
<dbReference type="PANTHER" id="PTHR42852:SF17">
    <property type="entry name" value="THIOREDOXIN-LIKE PROTEIN HI_1115"/>
    <property type="match status" value="1"/>
</dbReference>
<protein>
    <submittedName>
        <fullName evidence="2">Redoxin family protein</fullName>
    </submittedName>
</protein>
<evidence type="ECO:0000313" key="2">
    <source>
        <dbReference type="EMBL" id="EDV00334.1"/>
    </source>
</evidence>
<dbReference type="PROSITE" id="PS51352">
    <property type="entry name" value="THIOREDOXIN_2"/>
    <property type="match status" value="1"/>
</dbReference>
<dbReference type="Pfam" id="PF08534">
    <property type="entry name" value="Redoxin"/>
    <property type="match status" value="1"/>
</dbReference>
<dbReference type="EMBL" id="ABIY02000097">
    <property type="protein sequence ID" value="EDV00334.1"/>
    <property type="molecule type" value="Genomic_DNA"/>
</dbReference>
<reference evidence="2 3" key="2">
    <citation type="submission" date="2008-04" db="EMBL/GenBank/DDBJ databases">
        <authorList>
            <person name="Fulton L."/>
            <person name="Clifton S."/>
            <person name="Fulton B."/>
            <person name="Xu J."/>
            <person name="Minx P."/>
            <person name="Pepin K.H."/>
            <person name="Johnson M."/>
            <person name="Thiruvilangam P."/>
            <person name="Bhonagiri V."/>
            <person name="Nash W.E."/>
            <person name="Mardis E.R."/>
            <person name="Wilson R.K."/>
        </authorList>
    </citation>
    <scope>NUCLEOTIDE SEQUENCE [LARGE SCALE GENOMIC DNA]</scope>
    <source>
        <strain evidence="2 3">DSM 17136</strain>
    </source>
</reference>
<gene>
    <name evidence="2" type="ORF">BACCOP_02622</name>
</gene>
<dbReference type="eggNOG" id="COG0526">
    <property type="taxonomic scope" value="Bacteria"/>
</dbReference>
<sequence>MRILYLSIKIKFLYLLKTTMRRCIFSVVLLFVSLAIFAQMPSVKVENEKGELINTTTLLDGKTPLIVSFWSTTCKPCIRELDAIHEVLPDWLEEANFKVVAVSVDDNRFTAKAHSLVQGHGWSDFTVLYDKKQELMRAMNVTLTPQVYVLDGNGKIIYSHTGYTPGSEQELLETIKKL</sequence>
<accession>B3JL40</accession>